<proteinExistence type="predicted"/>
<evidence type="ECO:0000313" key="3">
    <source>
        <dbReference type="WBParaSite" id="ALUE_0001106401-mRNA-1"/>
    </source>
</evidence>
<accession>A0A0M3I377</accession>
<organism evidence="2 3">
    <name type="scientific">Ascaris lumbricoides</name>
    <name type="common">Giant roundworm</name>
    <dbReference type="NCBI Taxonomy" id="6252"/>
    <lineage>
        <taxon>Eukaryota</taxon>
        <taxon>Metazoa</taxon>
        <taxon>Ecdysozoa</taxon>
        <taxon>Nematoda</taxon>
        <taxon>Chromadorea</taxon>
        <taxon>Rhabditida</taxon>
        <taxon>Spirurina</taxon>
        <taxon>Ascaridomorpha</taxon>
        <taxon>Ascaridoidea</taxon>
        <taxon>Ascarididae</taxon>
        <taxon>Ascaris</taxon>
    </lineage>
</organism>
<dbReference type="AlphaFoldDB" id="A0A0M3I377"/>
<evidence type="ECO:0000313" key="2">
    <source>
        <dbReference type="Proteomes" id="UP000036681"/>
    </source>
</evidence>
<keyword evidence="2" id="KW-1185">Reference proteome</keyword>
<name>A0A0M3I377_ASCLU</name>
<feature type="region of interest" description="Disordered" evidence="1">
    <location>
        <begin position="17"/>
        <end position="36"/>
    </location>
</feature>
<dbReference type="Proteomes" id="UP000036681">
    <property type="component" value="Unplaced"/>
</dbReference>
<evidence type="ECO:0000256" key="1">
    <source>
        <dbReference type="SAM" id="MobiDB-lite"/>
    </source>
</evidence>
<reference evidence="3" key="1">
    <citation type="submission" date="2017-02" db="UniProtKB">
        <authorList>
            <consortium name="WormBaseParasite"/>
        </authorList>
    </citation>
    <scope>IDENTIFICATION</scope>
</reference>
<sequence length="177" mass="19710">MTRSYANVVSSKFLHRLQNSSDNQKPMSNLESEHATCSSESAWDSFVMPPSVKNSISIASSPSSGYCTPNSTFSQGSASSSSSPSPSCESPQVCDDYGSKMFVYSEWDTFLRANLLIACESPMVKRHVVRYPYPVYETSEHCVYRPGCDVGVRFPNGAPRANVPQRVNQQPQRRRFM</sequence>
<protein>
    <submittedName>
        <fullName evidence="3">Uncharacterized protein</fullName>
    </submittedName>
</protein>
<dbReference type="WBParaSite" id="ALUE_0001106401-mRNA-1">
    <property type="protein sequence ID" value="ALUE_0001106401-mRNA-1"/>
    <property type="gene ID" value="ALUE_0001106401"/>
</dbReference>